<evidence type="ECO:0000313" key="11">
    <source>
        <dbReference type="Proteomes" id="UP001418222"/>
    </source>
</evidence>
<keyword evidence="2" id="KW-0932">Cytokinin signaling pathway</keyword>
<keyword evidence="4" id="KW-0805">Transcription regulation</keyword>
<dbReference type="Gene3D" id="3.40.50.2300">
    <property type="match status" value="1"/>
</dbReference>
<dbReference type="AlphaFoldDB" id="A0AAP0B362"/>
<dbReference type="SUPFAM" id="SSF52172">
    <property type="entry name" value="CheY-like"/>
    <property type="match status" value="1"/>
</dbReference>
<evidence type="ECO:0000259" key="9">
    <source>
        <dbReference type="PROSITE" id="PS50110"/>
    </source>
</evidence>
<comment type="caution">
    <text evidence="10">The sequence shown here is derived from an EMBL/GenBank/DDBJ whole genome shotgun (WGS) entry which is preliminary data.</text>
</comment>
<keyword evidence="1 8" id="KW-0597">Phosphoprotein</keyword>
<dbReference type="PANTHER" id="PTHR43874:SF167">
    <property type="entry name" value="TWO-COMPONENT RESPONSE REGULATOR ARR9"/>
    <property type="match status" value="1"/>
</dbReference>
<dbReference type="InterPro" id="IPR011006">
    <property type="entry name" value="CheY-like_superfamily"/>
</dbReference>
<feature type="modified residue" description="4-aspartylphosphate" evidence="8">
    <location>
        <position position="70"/>
    </location>
</feature>
<evidence type="ECO:0000256" key="2">
    <source>
        <dbReference type="ARBA" id="ARBA00022864"/>
    </source>
</evidence>
<dbReference type="PANTHER" id="PTHR43874">
    <property type="entry name" value="TWO-COMPONENT RESPONSE REGULATOR"/>
    <property type="match status" value="1"/>
</dbReference>
<evidence type="ECO:0000256" key="8">
    <source>
        <dbReference type="PROSITE-ProRule" id="PRU00169"/>
    </source>
</evidence>
<dbReference type="PROSITE" id="PS50110">
    <property type="entry name" value="RESPONSE_REGULATORY"/>
    <property type="match status" value="1"/>
</dbReference>
<dbReference type="CDD" id="cd17581">
    <property type="entry name" value="REC_typeA_ARR"/>
    <property type="match status" value="1"/>
</dbReference>
<dbReference type="Proteomes" id="UP001418222">
    <property type="component" value="Unassembled WGS sequence"/>
</dbReference>
<keyword evidence="5" id="KW-0804">Transcription</keyword>
<keyword evidence="11" id="KW-1185">Reference proteome</keyword>
<feature type="domain" description="Response regulatory" evidence="9">
    <location>
        <begin position="11"/>
        <end position="137"/>
    </location>
</feature>
<protein>
    <submittedName>
        <fullName evidence="10">Two-component response regulator ARR9</fullName>
    </submittedName>
</protein>
<evidence type="ECO:0000256" key="5">
    <source>
        <dbReference type="ARBA" id="ARBA00023163"/>
    </source>
</evidence>
<dbReference type="EMBL" id="JBBWWQ010000016">
    <property type="protein sequence ID" value="KAK8926089.1"/>
    <property type="molecule type" value="Genomic_DNA"/>
</dbReference>
<keyword evidence="3" id="KW-0902">Two-component regulatory system</keyword>
<proteinExistence type="inferred from homology"/>
<dbReference type="InterPro" id="IPR045279">
    <property type="entry name" value="ARR-like"/>
</dbReference>
<organism evidence="10 11">
    <name type="scientific">Platanthera zijinensis</name>
    <dbReference type="NCBI Taxonomy" id="2320716"/>
    <lineage>
        <taxon>Eukaryota</taxon>
        <taxon>Viridiplantae</taxon>
        <taxon>Streptophyta</taxon>
        <taxon>Embryophyta</taxon>
        <taxon>Tracheophyta</taxon>
        <taxon>Spermatophyta</taxon>
        <taxon>Magnoliopsida</taxon>
        <taxon>Liliopsida</taxon>
        <taxon>Asparagales</taxon>
        <taxon>Orchidaceae</taxon>
        <taxon>Orchidoideae</taxon>
        <taxon>Orchideae</taxon>
        <taxon>Orchidinae</taxon>
        <taxon>Platanthera</taxon>
    </lineage>
</organism>
<reference evidence="10 11" key="1">
    <citation type="journal article" date="2022" name="Nat. Plants">
        <title>Genomes of leafy and leafless Platanthera orchids illuminate the evolution of mycoheterotrophy.</title>
        <authorList>
            <person name="Li M.H."/>
            <person name="Liu K.W."/>
            <person name="Li Z."/>
            <person name="Lu H.C."/>
            <person name="Ye Q.L."/>
            <person name="Zhang D."/>
            <person name="Wang J.Y."/>
            <person name="Li Y.F."/>
            <person name="Zhong Z.M."/>
            <person name="Liu X."/>
            <person name="Yu X."/>
            <person name="Liu D.K."/>
            <person name="Tu X.D."/>
            <person name="Liu B."/>
            <person name="Hao Y."/>
            <person name="Liao X.Y."/>
            <person name="Jiang Y.T."/>
            <person name="Sun W.H."/>
            <person name="Chen J."/>
            <person name="Chen Y.Q."/>
            <person name="Ai Y."/>
            <person name="Zhai J.W."/>
            <person name="Wu S.S."/>
            <person name="Zhou Z."/>
            <person name="Hsiao Y.Y."/>
            <person name="Wu W.L."/>
            <person name="Chen Y.Y."/>
            <person name="Lin Y.F."/>
            <person name="Hsu J.L."/>
            <person name="Li C.Y."/>
            <person name="Wang Z.W."/>
            <person name="Zhao X."/>
            <person name="Zhong W.Y."/>
            <person name="Ma X.K."/>
            <person name="Ma L."/>
            <person name="Huang J."/>
            <person name="Chen G.Z."/>
            <person name="Huang M.Z."/>
            <person name="Huang L."/>
            <person name="Peng D.H."/>
            <person name="Luo Y.B."/>
            <person name="Zou S.Q."/>
            <person name="Chen S.P."/>
            <person name="Lan S."/>
            <person name="Tsai W.C."/>
            <person name="Van de Peer Y."/>
            <person name="Liu Z.J."/>
        </authorList>
    </citation>
    <scope>NUCLEOTIDE SEQUENCE [LARGE SCALE GENOMIC DNA]</scope>
    <source>
        <strain evidence="10">Lor287</strain>
    </source>
</reference>
<evidence type="ECO:0000256" key="6">
    <source>
        <dbReference type="ARBA" id="ARBA00038244"/>
    </source>
</evidence>
<comment type="function">
    <text evidence="7">Functions as a response regulator involved in His-to-Asp phosphorelay signal transduction system. Phosphorylation of the Asp residue in the receiver domain activates the ability of the protein to promote the transcription of target genes. Type-A response regulators seem to act as negative regulators of the cytokinin signaling.</text>
</comment>
<accession>A0AAP0B362</accession>
<evidence type="ECO:0000313" key="10">
    <source>
        <dbReference type="EMBL" id="KAK8926089.1"/>
    </source>
</evidence>
<name>A0AAP0B362_9ASPA</name>
<evidence type="ECO:0000256" key="7">
    <source>
        <dbReference type="ARBA" id="ARBA00043855"/>
    </source>
</evidence>
<evidence type="ECO:0000256" key="1">
    <source>
        <dbReference type="ARBA" id="ARBA00022553"/>
    </source>
</evidence>
<dbReference type="SMART" id="SM00448">
    <property type="entry name" value="REC"/>
    <property type="match status" value="1"/>
</dbReference>
<dbReference type="InterPro" id="IPR001789">
    <property type="entry name" value="Sig_transdc_resp-reg_receiver"/>
</dbReference>
<evidence type="ECO:0000256" key="4">
    <source>
        <dbReference type="ARBA" id="ARBA00023015"/>
    </source>
</evidence>
<evidence type="ECO:0000256" key="3">
    <source>
        <dbReference type="ARBA" id="ARBA00023012"/>
    </source>
</evidence>
<dbReference type="GO" id="GO:0000160">
    <property type="term" value="P:phosphorelay signal transduction system"/>
    <property type="evidence" value="ECO:0007669"/>
    <property type="project" value="UniProtKB-KW"/>
</dbReference>
<sequence length="181" mass="19947">MAIPVDQPRFHVLAVDDSVTDRKLIERLLKSSSYHVTAVDSVSKALQFLGLLEEDGSSARDVDVNLIITDYCMPGMTGFDLLKKIKESSMLKDIPVVIMSSENLPSRINRCLEGGADDFFLKPVQLSDMKRLRPQIRKVDSTDSNVVVVNSSGVGDAKSTGERILAAWRFLSYFSSSACNS</sequence>
<comment type="similarity">
    <text evidence="6">Belongs to the ARR family. Type-A subfamily.</text>
</comment>
<dbReference type="GO" id="GO:0009736">
    <property type="term" value="P:cytokinin-activated signaling pathway"/>
    <property type="evidence" value="ECO:0007669"/>
    <property type="project" value="UniProtKB-KW"/>
</dbReference>
<gene>
    <name evidence="10" type="primary">ARR9</name>
    <name evidence="10" type="ORF">KSP39_PZI018061</name>
</gene>
<dbReference type="Pfam" id="PF00072">
    <property type="entry name" value="Response_reg"/>
    <property type="match status" value="1"/>
</dbReference>